<dbReference type="Proteomes" id="UP001147752">
    <property type="component" value="Unassembled WGS sequence"/>
</dbReference>
<dbReference type="EMBL" id="JAPZBT010000006">
    <property type="protein sequence ID" value="KAJ5356196.1"/>
    <property type="molecule type" value="Genomic_DNA"/>
</dbReference>
<proteinExistence type="predicted"/>
<dbReference type="OrthoDB" id="4499616at2759"/>
<keyword evidence="2" id="KW-1185">Reference proteome</keyword>
<evidence type="ECO:0000313" key="2">
    <source>
        <dbReference type="Proteomes" id="UP001147752"/>
    </source>
</evidence>
<reference evidence="1" key="2">
    <citation type="journal article" date="2023" name="IMA Fungus">
        <title>Comparative genomic study of the Penicillium genus elucidates a diverse pangenome and 15 lateral gene transfer events.</title>
        <authorList>
            <person name="Petersen C."/>
            <person name="Sorensen T."/>
            <person name="Nielsen M.R."/>
            <person name="Sondergaard T.E."/>
            <person name="Sorensen J.L."/>
            <person name="Fitzpatrick D.A."/>
            <person name="Frisvad J.C."/>
            <person name="Nielsen K.L."/>
        </authorList>
    </citation>
    <scope>NUCLEOTIDE SEQUENCE</scope>
    <source>
        <strain evidence="1">IBT 3081</strain>
    </source>
</reference>
<reference evidence="1" key="1">
    <citation type="submission" date="2022-12" db="EMBL/GenBank/DDBJ databases">
        <authorList>
            <person name="Petersen C."/>
        </authorList>
    </citation>
    <scope>NUCLEOTIDE SEQUENCE</scope>
    <source>
        <strain evidence="1">IBT 3081</strain>
    </source>
</reference>
<comment type="caution">
    <text evidence="1">The sequence shown here is derived from an EMBL/GenBank/DDBJ whole genome shotgun (WGS) entry which is preliminary data.</text>
</comment>
<evidence type="ECO:0000313" key="1">
    <source>
        <dbReference type="EMBL" id="KAJ5356196.1"/>
    </source>
</evidence>
<name>A0A9W9R9S0_9EURO</name>
<protein>
    <submittedName>
        <fullName evidence="1">Cytochrome b5</fullName>
    </submittedName>
</protein>
<dbReference type="RefSeq" id="XP_056574343.1">
    <property type="nucleotide sequence ID" value="XM_056728528.1"/>
</dbReference>
<accession>A0A9W9R9S0</accession>
<gene>
    <name evidence="1" type="ORF">N7517_010805</name>
</gene>
<sequence length="168" mass="19342">MAMAASTYTILLMKPHSPEATAQDVWQTIVSQWFTPFDSYRWGFKAPKPTNNTPDSIVLQVIQVIEIPAVKFELIEHPVFIVVCKGPSSDSDTPDWDDIMQVEFIHRISENSNLNSSETERLFGAVAIGQKVKFIDLMGKHGLITDWLGFTRISWIWRRWIDVHRLRV</sequence>
<dbReference type="GeneID" id="81467711"/>
<organism evidence="1 2">
    <name type="scientific">Penicillium concentricum</name>
    <dbReference type="NCBI Taxonomy" id="293559"/>
    <lineage>
        <taxon>Eukaryota</taxon>
        <taxon>Fungi</taxon>
        <taxon>Dikarya</taxon>
        <taxon>Ascomycota</taxon>
        <taxon>Pezizomycotina</taxon>
        <taxon>Eurotiomycetes</taxon>
        <taxon>Eurotiomycetidae</taxon>
        <taxon>Eurotiales</taxon>
        <taxon>Aspergillaceae</taxon>
        <taxon>Penicillium</taxon>
    </lineage>
</organism>
<dbReference type="AlphaFoldDB" id="A0A9W9R9S0"/>